<feature type="region of interest" description="Disordered" evidence="1">
    <location>
        <begin position="196"/>
        <end position="253"/>
    </location>
</feature>
<sequence>MVFFWALVILIGMITADFFIPMLPSATLVTAAAGLVMGNPWLIVVLFVGAAGSSWFGEFMGYKVFRAVRAGLRRRPPGFLARLAERSAMGAVLKLEKLLQGSVAKHPYRTTIIARFLPAGRTTLAWIAAGAGSVPYGRMAALGGVLWAVYTVGLGLLIAWIAGPGLQSLLGSVLTVLAVGGILGWVARHWQRTRGIEPDETPRPAIAAGPVEAVESEPGTRDSVPSGAAALEAAGPGVPGSRSPASGTSGPGISALGTSASAFRVPGALDAVAPAPGAPTARASTSASTAGAPTPRTPVAGAPTSSPPASGTPTPSTPASGTSSSRSRDAGPSAPGSPEPDAIPPPDLLGPALKRRLSAAGPSASLGCAGSAPGQALIVSLSRSTGAGFSIEGPARAALLLTQ</sequence>
<feature type="transmembrane region" description="Helical" evidence="2">
    <location>
        <begin position="140"/>
        <end position="162"/>
    </location>
</feature>
<reference evidence="3 4" key="1">
    <citation type="submission" date="2018-12" db="EMBL/GenBank/DDBJ databases">
        <title>Glycomyces sp. YIM 121974 draft genome.</title>
        <authorList>
            <person name="Li Q."/>
        </authorList>
    </citation>
    <scope>NUCLEOTIDE SEQUENCE [LARGE SCALE GENOMIC DNA]</scope>
    <source>
        <strain evidence="3 4">YIM 121974</strain>
    </source>
</reference>
<gene>
    <name evidence="3" type="ORF">EIW28_16925</name>
</gene>
<evidence type="ECO:0000313" key="4">
    <source>
        <dbReference type="Proteomes" id="UP000277256"/>
    </source>
</evidence>
<dbReference type="EMBL" id="RSEB01000004">
    <property type="protein sequence ID" value="RRR98556.1"/>
    <property type="molecule type" value="Genomic_DNA"/>
</dbReference>
<feature type="transmembrane region" description="Helical" evidence="2">
    <location>
        <begin position="168"/>
        <end position="187"/>
    </location>
</feature>
<feature type="transmembrane region" description="Helical" evidence="2">
    <location>
        <begin position="41"/>
        <end position="65"/>
    </location>
</feature>
<protein>
    <recommendedName>
        <fullName evidence="5">DedA family protein</fullName>
    </recommendedName>
</protein>
<evidence type="ECO:0000256" key="1">
    <source>
        <dbReference type="SAM" id="MobiDB-lite"/>
    </source>
</evidence>
<keyword evidence="2" id="KW-0812">Transmembrane</keyword>
<dbReference type="Proteomes" id="UP000277256">
    <property type="component" value="Unassembled WGS sequence"/>
</dbReference>
<feature type="compositionally biased region" description="Low complexity" evidence="1">
    <location>
        <begin position="274"/>
        <end position="325"/>
    </location>
</feature>
<dbReference type="AlphaFoldDB" id="A0A426UW35"/>
<dbReference type="RefSeq" id="WP_125248863.1">
    <property type="nucleotide sequence ID" value="NZ_RSEB01000004.1"/>
</dbReference>
<keyword evidence="2" id="KW-0472">Membrane</keyword>
<evidence type="ECO:0000256" key="2">
    <source>
        <dbReference type="SAM" id="Phobius"/>
    </source>
</evidence>
<evidence type="ECO:0000313" key="3">
    <source>
        <dbReference type="EMBL" id="RRR98556.1"/>
    </source>
</evidence>
<organism evidence="3 4">
    <name type="scientific">Glycomyces terrestris</name>
    <dbReference type="NCBI Taxonomy" id="2493553"/>
    <lineage>
        <taxon>Bacteria</taxon>
        <taxon>Bacillati</taxon>
        <taxon>Actinomycetota</taxon>
        <taxon>Actinomycetes</taxon>
        <taxon>Glycomycetales</taxon>
        <taxon>Glycomycetaceae</taxon>
        <taxon>Glycomyces</taxon>
    </lineage>
</organism>
<name>A0A426UW35_9ACTN</name>
<dbReference type="OrthoDB" id="9813426at2"/>
<keyword evidence="4" id="KW-1185">Reference proteome</keyword>
<keyword evidence="2" id="KW-1133">Transmembrane helix</keyword>
<comment type="caution">
    <text evidence="3">The sequence shown here is derived from an EMBL/GenBank/DDBJ whole genome shotgun (WGS) entry which is preliminary data.</text>
</comment>
<evidence type="ECO:0008006" key="5">
    <source>
        <dbReference type="Google" id="ProtNLM"/>
    </source>
</evidence>
<feature type="compositionally biased region" description="Pro residues" evidence="1">
    <location>
        <begin position="335"/>
        <end position="348"/>
    </location>
</feature>
<proteinExistence type="predicted"/>
<feature type="region of interest" description="Disordered" evidence="1">
    <location>
        <begin position="274"/>
        <end position="371"/>
    </location>
</feature>
<accession>A0A426UW35</accession>